<proteinExistence type="predicted"/>
<dbReference type="AlphaFoldDB" id="A0A8K1FTX8"/>
<keyword evidence="3" id="KW-1185">Reference proteome</keyword>
<feature type="compositionally biased region" description="Basic and acidic residues" evidence="1">
    <location>
        <begin position="51"/>
        <end position="66"/>
    </location>
</feature>
<comment type="caution">
    <text evidence="2">The sequence shown here is derived from an EMBL/GenBank/DDBJ whole genome shotgun (WGS) entry which is preliminary data.</text>
</comment>
<sequence length="95" mass="10853">MNPLGMMELQGWEGKWCYQDGQGECKWNIQGKDKMETNGNVSGSEEEEKEDKDKGKGKDKDKDKDTPSTLPEDTPVLCWQTMTPEAFTHLLPCWL</sequence>
<organism evidence="2 3">
    <name type="scientific">Zosterops borbonicus</name>
    <dbReference type="NCBI Taxonomy" id="364589"/>
    <lineage>
        <taxon>Eukaryota</taxon>
        <taxon>Metazoa</taxon>
        <taxon>Chordata</taxon>
        <taxon>Craniata</taxon>
        <taxon>Vertebrata</taxon>
        <taxon>Euteleostomi</taxon>
        <taxon>Archelosauria</taxon>
        <taxon>Archosauria</taxon>
        <taxon>Dinosauria</taxon>
        <taxon>Saurischia</taxon>
        <taxon>Theropoda</taxon>
        <taxon>Coelurosauria</taxon>
        <taxon>Aves</taxon>
        <taxon>Neognathae</taxon>
        <taxon>Neoaves</taxon>
        <taxon>Telluraves</taxon>
        <taxon>Australaves</taxon>
        <taxon>Passeriformes</taxon>
        <taxon>Sylvioidea</taxon>
        <taxon>Zosteropidae</taxon>
        <taxon>Zosterops</taxon>
    </lineage>
</organism>
<evidence type="ECO:0000313" key="2">
    <source>
        <dbReference type="EMBL" id="TRZ05559.1"/>
    </source>
</evidence>
<evidence type="ECO:0000256" key="1">
    <source>
        <dbReference type="SAM" id="MobiDB-lite"/>
    </source>
</evidence>
<evidence type="ECO:0000313" key="3">
    <source>
        <dbReference type="Proteomes" id="UP000796761"/>
    </source>
</evidence>
<reference evidence="2" key="1">
    <citation type="submission" date="2019-04" db="EMBL/GenBank/DDBJ databases">
        <title>Genome assembly of Zosterops borbonicus 15179.</title>
        <authorList>
            <person name="Leroy T."/>
            <person name="Anselmetti Y."/>
            <person name="Tilak M.-K."/>
            <person name="Nabholz B."/>
        </authorList>
    </citation>
    <scope>NUCLEOTIDE SEQUENCE</scope>
    <source>
        <strain evidence="2">HGM_15179</strain>
        <tissue evidence="2">Muscle</tissue>
    </source>
</reference>
<name>A0A8K1FTX8_9PASS</name>
<dbReference type="Proteomes" id="UP000796761">
    <property type="component" value="Unassembled WGS sequence"/>
</dbReference>
<dbReference type="EMBL" id="SWJQ01003904">
    <property type="protein sequence ID" value="TRZ05559.1"/>
    <property type="molecule type" value="Genomic_DNA"/>
</dbReference>
<protein>
    <submittedName>
        <fullName evidence="2">Uncharacterized protein</fullName>
    </submittedName>
</protein>
<feature type="region of interest" description="Disordered" evidence="1">
    <location>
        <begin position="28"/>
        <end position="78"/>
    </location>
</feature>
<gene>
    <name evidence="2" type="ORF">HGM15179_021548</name>
</gene>
<accession>A0A8K1FTX8</accession>